<dbReference type="GO" id="GO:0016301">
    <property type="term" value="F:kinase activity"/>
    <property type="evidence" value="ECO:0007669"/>
    <property type="project" value="UniProtKB-KW"/>
</dbReference>
<dbReference type="Pfam" id="PF13589">
    <property type="entry name" value="HATPase_c_3"/>
    <property type="match status" value="1"/>
</dbReference>
<dbReference type="InterPro" id="IPR036890">
    <property type="entry name" value="HATPase_C_sf"/>
</dbReference>
<keyword evidence="2" id="KW-1185">Reference proteome</keyword>
<accession>A0A678PBD4</accession>
<dbReference type="EMBL" id="KY769270">
    <property type="protein sequence ID" value="ARB11014.1"/>
    <property type="molecule type" value="Genomic_DNA"/>
</dbReference>
<evidence type="ECO:0000313" key="2">
    <source>
        <dbReference type="Proteomes" id="UP000430332"/>
    </source>
</evidence>
<name>A0A678PBD4_9CAUD</name>
<protein>
    <submittedName>
        <fullName evidence="1">Histidine kinase-, DNA gyrase B-, and HSP90-like ATPase family protein</fullName>
    </submittedName>
</protein>
<sequence>MNVSDSTQLATSATLGGGKTIDFGITDDPAFFQILSANLYSNQKLAVAREVLCNLWDAHIDAGKTNVPGLVRISEDFVLTFRDYGKGIAPESMGAVYGTYGASTKKNDSKSTGGFGLGCKSPFAYTDSFRVTSYHNGTMSVYNITKSSVESGGKPGITEIMSAPTTESGLEVSIPIEENDVYEFLTYIRYIAMHGEMNIELKVEGYYSNSSKPLLPKLGMSTEPGSYSFSSNTWYQDYMGYHEIFIRYGGVMYPALDTPATRPALDTIKRFMQIIAVDRIVVQAAPDTLALTPSREALSSQKMTENGVVDLCLKLTERVEKDIRASIPADAKRVAQYITSLSINQLHTTKWINWVSFMPSLSQHYILSSLGECFRKHYKSMMRNAEMEVYRKAFKGHKFQKQILKAVYAAKESKNELSYRKLFWQFVAKPMLKVMKHPDLSMGSLRSLVWSPYRNLRTRNHHVYNDNMNLRAMATMFQKPVVFVTTRLKEITYSCSYWPGFENRAHNRNYYVYHIGKKKNDGIKERAAFSAAGWEVVDLTLNHEWDPVVQNRKARVAKEKPVKSKVSNGLIPLRNICEPTKNGFVFDRSSIKDKSEWEGWVDAPIFYVDYAAVKYTKLGRYCVPAMLTDDMLDNAVVVRTGVERNMAIKRGAVHIDQYFLKPMLEIYFSKEMKEYLTRHRSPDLSNIHDIKSPVLRLVESLGIKLPGLKKLTYRADLERVLDVIDNNSLYRLLQDEVITEAEYDQALAVNKYKLQEFSWIKQLKSVMNDFVIETIGIDELRDLLASNPERKAAFRSLVLIAMKNGTKK</sequence>
<gene>
    <name evidence="1" type="ORF">B4963_0034</name>
</gene>
<dbReference type="SUPFAM" id="SSF55874">
    <property type="entry name" value="ATPase domain of HSP90 chaperone/DNA topoisomerase II/histidine kinase"/>
    <property type="match status" value="1"/>
</dbReference>
<evidence type="ECO:0000313" key="1">
    <source>
        <dbReference type="EMBL" id="ARB11014.1"/>
    </source>
</evidence>
<keyword evidence="1" id="KW-0808">Transferase</keyword>
<dbReference type="Proteomes" id="UP000430332">
    <property type="component" value="Segment"/>
</dbReference>
<proteinExistence type="predicted"/>
<reference evidence="1 2" key="1">
    <citation type="submission" date="2017-03" db="EMBL/GenBank/DDBJ databases">
        <title>Isolation and genomic, phenotypic and morphological characterization of the first Podoviridae lytic bacteriophages (phi)A38 and (phi)A41 infecting Pectobacterium wasabiae.</title>
        <authorList>
            <person name="Czajkowski R."/>
            <person name="Smolarska A."/>
            <person name="Rabalski L."/>
            <person name="Narajczyk M."/>
        </authorList>
    </citation>
    <scope>NUCLEOTIDE SEQUENCE [LARGE SCALE GENOMIC DNA]</scope>
</reference>
<dbReference type="Gene3D" id="3.30.565.10">
    <property type="entry name" value="Histidine kinase-like ATPase, C-terminal domain"/>
    <property type="match status" value="1"/>
</dbReference>
<keyword evidence="1" id="KW-0418">Kinase</keyword>
<organism evidence="1 2">
    <name type="scientific">Pectobacterium phage phiA41</name>
    <dbReference type="NCBI Taxonomy" id="1965354"/>
    <lineage>
        <taxon>Viruses</taxon>
        <taxon>Duplodnaviria</taxon>
        <taxon>Heunggongvirae</taxon>
        <taxon>Uroviricota</taxon>
        <taxon>Caudoviricetes</taxon>
        <taxon>Schitoviridae</taxon>
        <taxon>Cbunavirus</taxon>
        <taxon>Cbunavirus A41</taxon>
    </lineage>
</organism>